<feature type="domain" description="B box-type" evidence="6">
    <location>
        <begin position="89"/>
        <end position="124"/>
    </location>
</feature>
<keyword evidence="3" id="KW-0863">Zinc-finger</keyword>
<dbReference type="CDD" id="cd01671">
    <property type="entry name" value="CARD"/>
    <property type="match status" value="3"/>
</dbReference>
<name>A0A8K0ADN0_BRALA</name>
<dbReference type="Pfam" id="PF00643">
    <property type="entry name" value="zf-B_box"/>
    <property type="match status" value="1"/>
</dbReference>
<evidence type="ECO:0000313" key="9">
    <source>
        <dbReference type="Proteomes" id="UP000838412"/>
    </source>
</evidence>
<feature type="region of interest" description="Disordered" evidence="5">
    <location>
        <begin position="766"/>
        <end position="785"/>
    </location>
</feature>
<feature type="repeat" description="NHL" evidence="4">
    <location>
        <begin position="842"/>
        <end position="885"/>
    </location>
</feature>
<dbReference type="OrthoDB" id="8891580at2759"/>
<dbReference type="AlphaFoldDB" id="A0A8K0ADN0"/>
<comment type="similarity">
    <text evidence="1">Belongs to the TRIM/RBCC family.</text>
</comment>
<dbReference type="GO" id="GO:0008270">
    <property type="term" value="F:zinc ion binding"/>
    <property type="evidence" value="ECO:0007669"/>
    <property type="project" value="UniProtKB-KW"/>
</dbReference>
<dbReference type="PANTHER" id="PTHR15034">
    <property type="entry name" value="DEATH DOMAIN-CONTAINING PROTEIN CRADD"/>
    <property type="match status" value="1"/>
</dbReference>
<keyword evidence="2" id="KW-0677">Repeat</keyword>
<dbReference type="Gene3D" id="1.10.533.10">
    <property type="entry name" value="Death Domain, Fas"/>
    <property type="match status" value="3"/>
</dbReference>
<organism evidence="8 9">
    <name type="scientific">Branchiostoma lanceolatum</name>
    <name type="common">Common lancelet</name>
    <name type="synonym">Amphioxus lanceolatum</name>
    <dbReference type="NCBI Taxonomy" id="7740"/>
    <lineage>
        <taxon>Eukaryota</taxon>
        <taxon>Metazoa</taxon>
        <taxon>Chordata</taxon>
        <taxon>Cephalochordata</taxon>
        <taxon>Leptocardii</taxon>
        <taxon>Amphioxiformes</taxon>
        <taxon>Branchiostomatidae</taxon>
        <taxon>Branchiostoma</taxon>
    </lineage>
</organism>
<dbReference type="InterPro" id="IPR001258">
    <property type="entry name" value="NHL_repeat"/>
</dbReference>
<dbReference type="EMBL" id="OV696694">
    <property type="protein sequence ID" value="CAH1272998.1"/>
    <property type="molecule type" value="Genomic_DNA"/>
</dbReference>
<dbReference type="SMART" id="SM00114">
    <property type="entry name" value="CARD"/>
    <property type="match status" value="3"/>
</dbReference>
<proteinExistence type="inferred from homology"/>
<feature type="compositionally biased region" description="Low complexity" evidence="5">
    <location>
        <begin position="199"/>
        <end position="209"/>
    </location>
</feature>
<gene>
    <name evidence="8" type="primary">TRIM71</name>
    <name evidence="8" type="ORF">BLAG_LOCUS24481</name>
</gene>
<feature type="domain" description="CARD" evidence="7">
    <location>
        <begin position="304"/>
        <end position="365"/>
    </location>
</feature>
<dbReference type="Proteomes" id="UP000838412">
    <property type="component" value="Chromosome 9"/>
</dbReference>
<feature type="compositionally biased region" description="Low complexity" evidence="5">
    <location>
        <begin position="494"/>
        <end position="503"/>
    </location>
</feature>
<sequence>MAAESTLLTANREELVKNIRFVEPFLDRLLQTNQLTTEECEEVRSGRTPQDRARALIDLVSTKGQEAFGHFRHALKETNPELADILHRCTDHNEKIRLHCDDCVQLLCRTCNKEGHGGHRVSSIVADASVIRREVTAFVRDNRKLLKNSTTSANDVGGRQNVLMDIELRKNALKAMIIEKLESEYEWCKDQLGVGESAASPAASISSVATTEDELSGKSTDTECPRPTKVKIRRGVRHHPYTPVDQNNRSAQPRSRHRIYSMPTSRKEVIDPFQLPSPTPPIIPPTSRSSSQPPFQDALPTAELVKKILNVKPFLDKLFQHGEIVKEECDNIKAEKTPQDQTRALLDVVAAKGRGAFRHFRRHLKRDYPEVEQVLQRCATHNLPFKLYCEECGTLLCRECRSDHKHYRVSSMVADADVIRREVTAFMRKNRKLLKSYKSSNDDGEKQKLLLDIETRKNTLKAMFITKIESEYDWCKDQLGVGECVGSPAASISSVATSSTESEPPGRHVVDRRSERSPNATIRRGYWSVLALGKMASELDLLTSNREDLVDKIQNVKPFLDRLLQYGEIVKEEYDIVVSEKTPQDRARALLDVVAAKGRGAFHHFRGHLKKVNPELGEILHRCAKHNLPFKLYCEVCETMLCRACHSENHKDHRCPSLVAEGDAIRRDFTAFKRENRKILVERTNEAGGFDAANIRREANERADALKERLCAKVDEERRWFLKQIGDSGVTLSPAQSVSSIADSGSVAGSEANDISDCGETTTPLSFVSASKGNKEPNDDDDEDTCVTEDQTTLCDDLQSVYLDVDENLDLLEDFSLPFDHNTRNTVTAMKAPKQFPTADFLHSFGEFGAKKGQFSRPEGLTICPKGRIIVADSGNHRVQLFNINGRWESEISTRDLKVLDTEGQLKDIIGKGLLQYPTGVCVDKESNIIVADAEKNTLEIFTSGGHHLDTLISEQEGLKKPQEIALTPNGTKLVVVDRGNNRVCVYNYNSS</sequence>
<accession>A0A8K0ADN0</accession>
<keyword evidence="3" id="KW-0479">Metal-binding</keyword>
<evidence type="ECO:0000313" key="8">
    <source>
        <dbReference type="EMBL" id="CAH1272998.1"/>
    </source>
</evidence>
<evidence type="ECO:0000256" key="5">
    <source>
        <dbReference type="SAM" id="MobiDB-lite"/>
    </source>
</evidence>
<feature type="domain" description="CARD" evidence="7">
    <location>
        <begin position="1"/>
        <end position="90"/>
    </location>
</feature>
<dbReference type="GO" id="GO:0070513">
    <property type="term" value="F:death domain binding"/>
    <property type="evidence" value="ECO:0007669"/>
    <property type="project" value="InterPro"/>
</dbReference>
<evidence type="ECO:0000259" key="6">
    <source>
        <dbReference type="PROSITE" id="PS50119"/>
    </source>
</evidence>
<keyword evidence="9" id="KW-1185">Reference proteome</keyword>
<reference evidence="8" key="1">
    <citation type="submission" date="2022-01" db="EMBL/GenBank/DDBJ databases">
        <authorList>
            <person name="Braso-Vives M."/>
        </authorList>
    </citation>
    <scope>NUCLEOTIDE SEQUENCE</scope>
</reference>
<evidence type="ECO:0000256" key="2">
    <source>
        <dbReference type="ARBA" id="ARBA00022737"/>
    </source>
</evidence>
<dbReference type="Pfam" id="PF00619">
    <property type="entry name" value="CARD"/>
    <property type="match status" value="3"/>
</dbReference>
<feature type="domain" description="CARD" evidence="7">
    <location>
        <begin position="534"/>
        <end position="616"/>
    </location>
</feature>
<evidence type="ECO:0000259" key="7">
    <source>
        <dbReference type="PROSITE" id="PS50209"/>
    </source>
</evidence>
<dbReference type="CDD" id="cd19756">
    <property type="entry name" value="Bbox2"/>
    <property type="match status" value="1"/>
</dbReference>
<dbReference type="SUPFAM" id="SSF101898">
    <property type="entry name" value="NHL repeat"/>
    <property type="match status" value="1"/>
</dbReference>
<dbReference type="InterPro" id="IPR000315">
    <property type="entry name" value="Znf_B-box"/>
</dbReference>
<dbReference type="SUPFAM" id="SSF57845">
    <property type="entry name" value="B-box zinc-binding domain"/>
    <property type="match status" value="3"/>
</dbReference>
<dbReference type="SMART" id="SM00336">
    <property type="entry name" value="BBOX"/>
    <property type="match status" value="3"/>
</dbReference>
<feature type="domain" description="B box-type" evidence="6">
    <location>
        <begin position="623"/>
        <end position="658"/>
    </location>
</feature>
<dbReference type="PROSITE" id="PS50119">
    <property type="entry name" value="ZF_BBOX"/>
    <property type="match status" value="3"/>
</dbReference>
<protein>
    <submittedName>
        <fullName evidence="8">TRIM71 protein</fullName>
    </submittedName>
</protein>
<dbReference type="PROSITE" id="PS50209">
    <property type="entry name" value="CARD"/>
    <property type="match status" value="3"/>
</dbReference>
<dbReference type="Pfam" id="PF01436">
    <property type="entry name" value="NHL"/>
    <property type="match status" value="1"/>
</dbReference>
<evidence type="ECO:0000256" key="3">
    <source>
        <dbReference type="PROSITE-ProRule" id="PRU00024"/>
    </source>
</evidence>
<dbReference type="InterPro" id="IPR011029">
    <property type="entry name" value="DEATH-like_dom_sf"/>
</dbReference>
<feature type="compositionally biased region" description="Basic and acidic residues" evidence="5">
    <location>
        <begin position="504"/>
        <end position="516"/>
    </location>
</feature>
<dbReference type="InterPro" id="IPR037939">
    <property type="entry name" value="CRADD"/>
</dbReference>
<dbReference type="InterPro" id="IPR001315">
    <property type="entry name" value="CARD"/>
</dbReference>
<feature type="domain" description="B box-type" evidence="6">
    <location>
        <begin position="373"/>
        <end position="406"/>
    </location>
</feature>
<dbReference type="PROSITE" id="PS51125">
    <property type="entry name" value="NHL"/>
    <property type="match status" value="2"/>
</dbReference>
<dbReference type="GO" id="GO:0042981">
    <property type="term" value="P:regulation of apoptotic process"/>
    <property type="evidence" value="ECO:0007669"/>
    <property type="project" value="InterPro"/>
</dbReference>
<feature type="region of interest" description="Disordered" evidence="5">
    <location>
        <begin position="199"/>
        <end position="227"/>
    </location>
</feature>
<dbReference type="PANTHER" id="PTHR15034:SF5">
    <property type="entry name" value="DEATH DOMAIN-CONTAINING PROTEIN CRADD"/>
    <property type="match status" value="1"/>
</dbReference>
<dbReference type="Gene3D" id="3.30.160.60">
    <property type="entry name" value="Classic Zinc Finger"/>
    <property type="match status" value="2"/>
</dbReference>
<dbReference type="InterPro" id="IPR011042">
    <property type="entry name" value="6-blade_b-propeller_TolB-like"/>
</dbReference>
<dbReference type="SUPFAM" id="SSF47986">
    <property type="entry name" value="DEATH domain"/>
    <property type="match status" value="3"/>
</dbReference>
<feature type="repeat" description="NHL" evidence="4">
    <location>
        <begin position="904"/>
        <end position="945"/>
    </location>
</feature>
<keyword evidence="3" id="KW-0862">Zinc</keyword>
<dbReference type="Gene3D" id="2.120.10.30">
    <property type="entry name" value="TolB, C-terminal domain"/>
    <property type="match status" value="1"/>
</dbReference>
<feature type="region of interest" description="Disordered" evidence="5">
    <location>
        <begin position="494"/>
        <end position="517"/>
    </location>
</feature>
<dbReference type="GO" id="GO:0002020">
    <property type="term" value="F:protease binding"/>
    <property type="evidence" value="ECO:0007669"/>
    <property type="project" value="InterPro"/>
</dbReference>
<evidence type="ECO:0000256" key="4">
    <source>
        <dbReference type="PROSITE-ProRule" id="PRU00504"/>
    </source>
</evidence>
<evidence type="ECO:0000256" key="1">
    <source>
        <dbReference type="ARBA" id="ARBA00008518"/>
    </source>
</evidence>